<sequence length="277" mass="28959">MKLSWSQALPAAILVLDVATASKCKHSPSGLSSSSTSISTTSSSEPENTSSSVSVEVIITTTIETSSSSSSSASDAESSSSSSDSSSASFSATSTTSSATLTQSSSSSATTLSSSVVVDQCSVGLLDRGGAPNLADRLADCSAYNTWTVTPLTSTTATEWYSTSWSFTSTSTETITTTSPSPVQVFSKRTMTPHGGVTATGLDGTVTVRPTDIPTYMSAYCGGYEAYFDACSEGRRHRGDQHGARRHVDDYRELGPDLLRQLHLHQVHRHPLPVLSG</sequence>
<reference evidence="3 4" key="1">
    <citation type="submission" date="2023-01" db="EMBL/GenBank/DDBJ databases">
        <title>Analysis of 21 Apiospora genomes using comparative genomics revels a genus with tremendous synthesis potential of carbohydrate active enzymes and secondary metabolites.</title>
        <authorList>
            <person name="Sorensen T."/>
        </authorList>
    </citation>
    <scope>NUCLEOTIDE SEQUENCE [LARGE SCALE GENOMIC DNA]</scope>
    <source>
        <strain evidence="3 4">CBS 114990</strain>
    </source>
</reference>
<dbReference type="Proteomes" id="UP001433268">
    <property type="component" value="Unassembled WGS sequence"/>
</dbReference>
<keyword evidence="4" id="KW-1185">Reference proteome</keyword>
<comment type="caution">
    <text evidence="3">The sequence shown here is derived from an EMBL/GenBank/DDBJ whole genome shotgun (WGS) entry which is preliminary data.</text>
</comment>
<keyword evidence="2" id="KW-0732">Signal</keyword>
<evidence type="ECO:0000256" key="2">
    <source>
        <dbReference type="SAM" id="SignalP"/>
    </source>
</evidence>
<dbReference type="RefSeq" id="XP_066665181.1">
    <property type="nucleotide sequence ID" value="XM_066815891.1"/>
</dbReference>
<organism evidence="3 4">
    <name type="scientific">Apiospora hydei</name>
    <dbReference type="NCBI Taxonomy" id="1337664"/>
    <lineage>
        <taxon>Eukaryota</taxon>
        <taxon>Fungi</taxon>
        <taxon>Dikarya</taxon>
        <taxon>Ascomycota</taxon>
        <taxon>Pezizomycotina</taxon>
        <taxon>Sordariomycetes</taxon>
        <taxon>Xylariomycetidae</taxon>
        <taxon>Amphisphaeriales</taxon>
        <taxon>Apiosporaceae</taxon>
        <taxon>Apiospora</taxon>
    </lineage>
</organism>
<feature type="region of interest" description="Disordered" evidence="1">
    <location>
        <begin position="26"/>
        <end position="54"/>
    </location>
</feature>
<feature type="region of interest" description="Disordered" evidence="1">
    <location>
        <begin position="67"/>
        <end position="89"/>
    </location>
</feature>
<evidence type="ECO:0000313" key="4">
    <source>
        <dbReference type="Proteomes" id="UP001433268"/>
    </source>
</evidence>
<dbReference type="GeneID" id="92048951"/>
<dbReference type="EMBL" id="JAQQWN010000008">
    <property type="protein sequence ID" value="KAK8071373.1"/>
    <property type="molecule type" value="Genomic_DNA"/>
</dbReference>
<protein>
    <submittedName>
        <fullName evidence="3">Uncharacterized protein</fullName>
    </submittedName>
</protein>
<proteinExistence type="predicted"/>
<evidence type="ECO:0000313" key="3">
    <source>
        <dbReference type="EMBL" id="KAK8071373.1"/>
    </source>
</evidence>
<gene>
    <name evidence="3" type="ORF">PG997_011576</name>
</gene>
<feature type="signal peptide" evidence="2">
    <location>
        <begin position="1"/>
        <end position="21"/>
    </location>
</feature>
<evidence type="ECO:0000256" key="1">
    <source>
        <dbReference type="SAM" id="MobiDB-lite"/>
    </source>
</evidence>
<accession>A0ABR1VNE3</accession>
<feature type="compositionally biased region" description="Low complexity" evidence="1">
    <location>
        <begin position="32"/>
        <end position="54"/>
    </location>
</feature>
<name>A0ABR1VNE3_9PEZI</name>
<feature type="chain" id="PRO_5046420271" evidence="2">
    <location>
        <begin position="22"/>
        <end position="277"/>
    </location>
</feature>